<dbReference type="RefSeq" id="WP_150897072.1">
    <property type="nucleotide sequence ID" value="NZ_VXDD01000003.1"/>
</dbReference>
<sequence length="71" mass="8012">MNKHKMIAPIAMLLELGFTMLAVFLFFNGSMALFVLSGISACGCLWYLKAYKKQHGYRYKTDIDIGDDAEV</sequence>
<reference evidence="2 3" key="1">
    <citation type="submission" date="2019-09" db="EMBL/GenBank/DDBJ databases">
        <title>Vibrio Fortis S7-72.</title>
        <authorList>
            <person name="Das S.K."/>
        </authorList>
    </citation>
    <scope>NUCLEOTIDE SEQUENCE [LARGE SCALE GENOMIC DNA]</scope>
    <source>
        <strain evidence="2 3">S7-72</strain>
    </source>
</reference>
<keyword evidence="1" id="KW-1133">Transmembrane helix</keyword>
<dbReference type="AlphaFoldDB" id="A0A5N3S604"/>
<feature type="transmembrane region" description="Helical" evidence="1">
    <location>
        <begin position="31"/>
        <end position="48"/>
    </location>
</feature>
<evidence type="ECO:0000313" key="3">
    <source>
        <dbReference type="Proteomes" id="UP000326687"/>
    </source>
</evidence>
<feature type="transmembrane region" description="Helical" evidence="1">
    <location>
        <begin position="7"/>
        <end position="25"/>
    </location>
</feature>
<keyword evidence="1" id="KW-0472">Membrane</keyword>
<dbReference type="Proteomes" id="UP000326687">
    <property type="component" value="Unassembled WGS sequence"/>
</dbReference>
<gene>
    <name evidence="2" type="ORF">F2Z80_20875</name>
</gene>
<organism evidence="2 3">
    <name type="scientific">Vibrio fortis</name>
    <dbReference type="NCBI Taxonomy" id="212667"/>
    <lineage>
        <taxon>Bacteria</taxon>
        <taxon>Pseudomonadati</taxon>
        <taxon>Pseudomonadota</taxon>
        <taxon>Gammaproteobacteria</taxon>
        <taxon>Vibrionales</taxon>
        <taxon>Vibrionaceae</taxon>
        <taxon>Vibrio</taxon>
    </lineage>
</organism>
<comment type="caution">
    <text evidence="2">The sequence shown here is derived from an EMBL/GenBank/DDBJ whole genome shotgun (WGS) entry which is preliminary data.</text>
</comment>
<dbReference type="EMBL" id="VXDD01000003">
    <property type="protein sequence ID" value="KAB0301515.1"/>
    <property type="molecule type" value="Genomic_DNA"/>
</dbReference>
<keyword evidence="1" id="KW-0812">Transmembrane</keyword>
<name>A0A5N3S604_9VIBR</name>
<protein>
    <submittedName>
        <fullName evidence="2">Uncharacterized protein</fullName>
    </submittedName>
</protein>
<accession>A0A5N3S604</accession>
<evidence type="ECO:0000256" key="1">
    <source>
        <dbReference type="SAM" id="Phobius"/>
    </source>
</evidence>
<evidence type="ECO:0000313" key="2">
    <source>
        <dbReference type="EMBL" id="KAB0301515.1"/>
    </source>
</evidence>
<proteinExistence type="predicted"/>